<reference evidence="2" key="2">
    <citation type="submission" date="2022-06" db="UniProtKB">
        <authorList>
            <consortium name="EnsemblMetazoa"/>
        </authorList>
    </citation>
    <scope>IDENTIFICATION</scope>
    <source>
        <strain evidence="2">PS312</strain>
    </source>
</reference>
<evidence type="ECO:0000256" key="1">
    <source>
        <dbReference type="SAM" id="MobiDB-lite"/>
    </source>
</evidence>
<keyword evidence="3" id="KW-1185">Reference proteome</keyword>
<reference evidence="3" key="1">
    <citation type="journal article" date="2008" name="Nat. Genet.">
        <title>The Pristionchus pacificus genome provides a unique perspective on nematode lifestyle and parasitism.</title>
        <authorList>
            <person name="Dieterich C."/>
            <person name="Clifton S.W."/>
            <person name="Schuster L.N."/>
            <person name="Chinwalla A."/>
            <person name="Delehaunty K."/>
            <person name="Dinkelacker I."/>
            <person name="Fulton L."/>
            <person name="Fulton R."/>
            <person name="Godfrey J."/>
            <person name="Minx P."/>
            <person name="Mitreva M."/>
            <person name="Roeseler W."/>
            <person name="Tian H."/>
            <person name="Witte H."/>
            <person name="Yang S.P."/>
            <person name="Wilson R.K."/>
            <person name="Sommer R.J."/>
        </authorList>
    </citation>
    <scope>NUCLEOTIDE SEQUENCE [LARGE SCALE GENOMIC DNA]</scope>
    <source>
        <strain evidence="3">PS312</strain>
    </source>
</reference>
<dbReference type="EnsemblMetazoa" id="PPA33605.1">
    <property type="protein sequence ID" value="PPA33605.1"/>
    <property type="gene ID" value="WBGene00271974"/>
</dbReference>
<organism evidence="2 3">
    <name type="scientific">Pristionchus pacificus</name>
    <name type="common">Parasitic nematode worm</name>
    <dbReference type="NCBI Taxonomy" id="54126"/>
    <lineage>
        <taxon>Eukaryota</taxon>
        <taxon>Metazoa</taxon>
        <taxon>Ecdysozoa</taxon>
        <taxon>Nematoda</taxon>
        <taxon>Chromadorea</taxon>
        <taxon>Rhabditida</taxon>
        <taxon>Rhabditina</taxon>
        <taxon>Diplogasteromorpha</taxon>
        <taxon>Diplogasteroidea</taxon>
        <taxon>Neodiplogasteridae</taxon>
        <taxon>Pristionchus</taxon>
    </lineage>
</organism>
<evidence type="ECO:0000313" key="3">
    <source>
        <dbReference type="Proteomes" id="UP000005239"/>
    </source>
</evidence>
<accession>A0A2A6B9M9</accession>
<accession>A0A8R1YQ34</accession>
<proteinExistence type="predicted"/>
<feature type="compositionally biased region" description="Basic and acidic residues" evidence="1">
    <location>
        <begin position="47"/>
        <end position="61"/>
    </location>
</feature>
<sequence>MAPLDRWMAMYLGPPSGRRGCVHCLRERHRSRLYRRGELVAHIEKDHPSAFHEQMRNHDSSSTKSSDGATLAKGVMTAEVATSPTPVTTTSAPLPSHLGQVWQFAGGVASSTLFPTAAPAAVAAPPSLTLCDPPLPADEAYLRGRTVQRSDRESCPRCRYDSSDGKDGRRNHYIRHHYNVFYMNDRGKKRTPLDRWMDVHFGHVVQGDD</sequence>
<protein>
    <submittedName>
        <fullName evidence="2">Uncharacterized protein</fullName>
    </submittedName>
</protein>
<name>A0A2A6B9M9_PRIPA</name>
<evidence type="ECO:0000313" key="2">
    <source>
        <dbReference type="EnsemblMetazoa" id="PPA33605.1"/>
    </source>
</evidence>
<gene>
    <name evidence="2" type="primary">WBGene00271974</name>
</gene>
<dbReference type="Proteomes" id="UP000005239">
    <property type="component" value="Unassembled WGS sequence"/>
</dbReference>
<dbReference type="AlphaFoldDB" id="A0A2A6B9M9"/>
<feature type="region of interest" description="Disordered" evidence="1">
    <location>
        <begin position="47"/>
        <end position="69"/>
    </location>
</feature>